<dbReference type="PROSITE" id="PS50011">
    <property type="entry name" value="PROTEIN_KINASE_DOM"/>
    <property type="match status" value="1"/>
</dbReference>
<feature type="compositionally biased region" description="Polar residues" evidence="6">
    <location>
        <begin position="742"/>
        <end position="763"/>
    </location>
</feature>
<dbReference type="AlphaFoldDB" id="A0A8S1T3K2"/>
<evidence type="ECO:0000256" key="1">
    <source>
        <dbReference type="ARBA" id="ARBA00012513"/>
    </source>
</evidence>
<dbReference type="Pfam" id="PF00069">
    <property type="entry name" value="Pkinase"/>
    <property type="match status" value="1"/>
</dbReference>
<feature type="compositionally biased region" description="Polar residues" evidence="6">
    <location>
        <begin position="772"/>
        <end position="791"/>
    </location>
</feature>
<dbReference type="OrthoDB" id="291737at2759"/>
<evidence type="ECO:0000256" key="5">
    <source>
        <dbReference type="ARBA" id="ARBA00022840"/>
    </source>
</evidence>
<sequence>MCKKFSTNLQQSQSIIFKKDILDISISIRYSNQNSNLQNSHIKRQQIDIKFIYLFIKLKNDYEFIKTLHKEEGRLKIQQVKLKESQTPEYFISLHLININISDQDLTKMRKLKYLNIIQPQNYYEEGKERILIFPDCVELKLTNEQLAQNYYRILLQLALTYAEFEKRQVNWPLNELKQLYYAQGILYISLLDLDFIRPIPNQSPFLIFKDFTLKNFSQYIPNLQHYFQQNQFKPVIEFLLEKSGNFHRVNFMYPPYENVLMFLLSQNNPIKLQPIYEMGNSVVKSFKTPESLNITYPRLGDQIVYKSTRFQSEEFKEQISQNIQREIELMEQAFDSQYAVTCFAYIRIYEYSFLLQKKFVQTLAEFLVGWRKNEQNREERQTIKDVLLIANRFALALKSLKSFNILHRDLKPENLFLDHLEIHKSYIYIADFDRSKQFQGQLGDIMTTQNVQNTPKYDPPETTQSFYYDVYQFGLIILTIMNKGKYIGNELGGSRYFSQEDHNKYYSKEAIKNALSHTKYNEQFIDIISQCLQREPKQRPDIQQIYSIINPLYLDTKIQTRQTLPHDSSTQQIQQPVRYQSNPSSNAMTESNFPTPNQQMSSDFIYQSNFDDPQQQQPFQHYQQSLGQQQIPLPQQIIFQQQNNYQQQQPNNQFTQSPFQDFSASTGRVIKFSSQEQNHPNNNNQDQQQMYYIQNPQNYGNQFNNNNNNNYNNQNNYNQFQSNYAYQNNQGNQFQNFSNQESPTQVSPTQKQASTPKQNQIYVNPKIKVISINSPTQDQNNQSPDQQTPQ</sequence>
<feature type="domain" description="Protein kinase" evidence="7">
    <location>
        <begin position="273"/>
        <end position="554"/>
    </location>
</feature>
<keyword evidence="4" id="KW-0418">Kinase</keyword>
<proteinExistence type="predicted"/>
<gene>
    <name evidence="8" type="ORF">POCTA_138.1.T0180168</name>
</gene>
<feature type="region of interest" description="Disordered" evidence="6">
    <location>
        <begin position="698"/>
        <end position="718"/>
    </location>
</feature>
<evidence type="ECO:0000313" key="8">
    <source>
        <dbReference type="EMBL" id="CAD8146179.1"/>
    </source>
</evidence>
<keyword evidence="5" id="KW-0067">ATP-binding</keyword>
<dbReference type="EMBL" id="CAJJDP010000018">
    <property type="protein sequence ID" value="CAD8146179.1"/>
    <property type="molecule type" value="Genomic_DNA"/>
</dbReference>
<name>A0A8S1T3K2_PAROT</name>
<dbReference type="InterPro" id="IPR000719">
    <property type="entry name" value="Prot_kinase_dom"/>
</dbReference>
<keyword evidence="9" id="KW-1185">Reference proteome</keyword>
<evidence type="ECO:0000256" key="3">
    <source>
        <dbReference type="ARBA" id="ARBA00022741"/>
    </source>
</evidence>
<dbReference type="OMA" id="TCFAYIR"/>
<dbReference type="Proteomes" id="UP000683925">
    <property type="component" value="Unassembled WGS sequence"/>
</dbReference>
<evidence type="ECO:0000256" key="2">
    <source>
        <dbReference type="ARBA" id="ARBA00022679"/>
    </source>
</evidence>
<dbReference type="PANTHER" id="PTHR43671:SF13">
    <property type="entry name" value="SERINE_THREONINE-PROTEIN KINASE NEK2"/>
    <property type="match status" value="1"/>
</dbReference>
<evidence type="ECO:0000256" key="6">
    <source>
        <dbReference type="SAM" id="MobiDB-lite"/>
    </source>
</evidence>
<dbReference type="SMART" id="SM00220">
    <property type="entry name" value="S_TKc"/>
    <property type="match status" value="1"/>
</dbReference>
<dbReference type="InterPro" id="IPR050660">
    <property type="entry name" value="NEK_Ser/Thr_kinase"/>
</dbReference>
<keyword evidence="2" id="KW-0808">Transferase</keyword>
<evidence type="ECO:0000259" key="7">
    <source>
        <dbReference type="PROSITE" id="PS50011"/>
    </source>
</evidence>
<dbReference type="PANTHER" id="PTHR43671">
    <property type="entry name" value="SERINE/THREONINE-PROTEIN KINASE NEK"/>
    <property type="match status" value="1"/>
</dbReference>
<comment type="caution">
    <text evidence="8">The sequence shown here is derived from an EMBL/GenBank/DDBJ whole genome shotgun (WGS) entry which is preliminary data.</text>
</comment>
<feature type="region of interest" description="Disordered" evidence="6">
    <location>
        <begin position="564"/>
        <end position="602"/>
    </location>
</feature>
<dbReference type="GO" id="GO:0004674">
    <property type="term" value="F:protein serine/threonine kinase activity"/>
    <property type="evidence" value="ECO:0007669"/>
    <property type="project" value="UniProtKB-EC"/>
</dbReference>
<dbReference type="PROSITE" id="PS00108">
    <property type="entry name" value="PROTEIN_KINASE_ST"/>
    <property type="match status" value="1"/>
</dbReference>
<reference evidence="8" key="1">
    <citation type="submission" date="2021-01" db="EMBL/GenBank/DDBJ databases">
        <authorList>
            <consortium name="Genoscope - CEA"/>
            <person name="William W."/>
        </authorList>
    </citation>
    <scope>NUCLEOTIDE SEQUENCE</scope>
</reference>
<evidence type="ECO:0000256" key="4">
    <source>
        <dbReference type="ARBA" id="ARBA00022777"/>
    </source>
</evidence>
<feature type="region of interest" description="Disordered" evidence="6">
    <location>
        <begin position="734"/>
        <end position="791"/>
    </location>
</feature>
<protein>
    <recommendedName>
        <fullName evidence="1">non-specific serine/threonine protein kinase</fullName>
        <ecNumber evidence="1">2.7.11.1</ecNumber>
    </recommendedName>
</protein>
<dbReference type="GO" id="GO:0005524">
    <property type="term" value="F:ATP binding"/>
    <property type="evidence" value="ECO:0007669"/>
    <property type="project" value="UniProtKB-KW"/>
</dbReference>
<dbReference type="InterPro" id="IPR008271">
    <property type="entry name" value="Ser/Thr_kinase_AS"/>
</dbReference>
<accession>A0A8S1T3K2</accession>
<organism evidence="8 9">
    <name type="scientific">Paramecium octaurelia</name>
    <dbReference type="NCBI Taxonomy" id="43137"/>
    <lineage>
        <taxon>Eukaryota</taxon>
        <taxon>Sar</taxon>
        <taxon>Alveolata</taxon>
        <taxon>Ciliophora</taxon>
        <taxon>Intramacronucleata</taxon>
        <taxon>Oligohymenophorea</taxon>
        <taxon>Peniculida</taxon>
        <taxon>Parameciidae</taxon>
        <taxon>Paramecium</taxon>
    </lineage>
</organism>
<evidence type="ECO:0000313" key="9">
    <source>
        <dbReference type="Proteomes" id="UP000683925"/>
    </source>
</evidence>
<dbReference type="EC" id="2.7.11.1" evidence="1"/>
<keyword evidence="3" id="KW-0547">Nucleotide-binding</keyword>